<dbReference type="Pfam" id="PF01048">
    <property type="entry name" value="PNP_UDP_1"/>
    <property type="match status" value="1"/>
</dbReference>
<dbReference type="Gene3D" id="3.40.50.1580">
    <property type="entry name" value="Nucleoside phosphorylase domain"/>
    <property type="match status" value="1"/>
</dbReference>
<dbReference type="PANTHER" id="PTHR46082">
    <property type="entry name" value="ATP/GTP-BINDING PROTEIN-RELATED"/>
    <property type="match status" value="1"/>
</dbReference>
<reference evidence="2" key="1">
    <citation type="submission" date="2022-11" db="EMBL/GenBank/DDBJ databases">
        <authorList>
            <person name="Petersen C."/>
        </authorList>
    </citation>
    <scope>NUCLEOTIDE SEQUENCE</scope>
    <source>
        <strain evidence="2">IBT 23319</strain>
    </source>
</reference>
<evidence type="ECO:0000259" key="1">
    <source>
        <dbReference type="Pfam" id="PF01048"/>
    </source>
</evidence>
<evidence type="ECO:0000313" key="3">
    <source>
        <dbReference type="Proteomes" id="UP001147733"/>
    </source>
</evidence>
<feature type="domain" description="Nucleoside phosphorylase" evidence="1">
    <location>
        <begin position="20"/>
        <end position="297"/>
    </location>
</feature>
<sequence>MSSNIMKSSGKTALRPEEYTIACICPLAIESAPLEALLDRTHLQTFWTGYNSYTLGEIGPHNVVVATMPETGNYKVASVAANLMNDFKSIEFGLLIGIGGGLPSEDDDIRLGDIVIGLPENDDCAVVQFDRGKSYPGDQFERTGFLNNPPRVILRAVHQLRVRHGHGSSAISMILEQMIKKFPLMMDNGYTYPGRARDVLFRPDYAHEPGPTCARCDESYIVKRDSRPDHHPRIHYGIIGSSNMVIKDGMLREELKRQLRLRCVDMEAAGVADLQFLTIRGISDYADSHKNKEWQPYAAAVAAAYARDLLSMLPPVPQQNESVSQARSHLAGHGGKEIPKIEMKAEKIFHQSTFSSSGPMYF</sequence>
<protein>
    <recommendedName>
        <fullName evidence="1">Nucleoside phosphorylase domain-containing protein</fullName>
    </recommendedName>
</protein>
<dbReference type="RefSeq" id="XP_056501508.1">
    <property type="nucleotide sequence ID" value="XM_056644694.1"/>
</dbReference>
<gene>
    <name evidence="2" type="ORF">N7469_005774</name>
</gene>
<keyword evidence="3" id="KW-1185">Reference proteome</keyword>
<name>A0A9W9TPY9_PENCI</name>
<accession>A0A9W9TPY9</accession>
<dbReference type="GO" id="GO:0003824">
    <property type="term" value="F:catalytic activity"/>
    <property type="evidence" value="ECO:0007669"/>
    <property type="project" value="InterPro"/>
</dbReference>
<organism evidence="2 3">
    <name type="scientific">Penicillium citrinum</name>
    <dbReference type="NCBI Taxonomy" id="5077"/>
    <lineage>
        <taxon>Eukaryota</taxon>
        <taxon>Fungi</taxon>
        <taxon>Dikarya</taxon>
        <taxon>Ascomycota</taxon>
        <taxon>Pezizomycotina</taxon>
        <taxon>Eurotiomycetes</taxon>
        <taxon>Eurotiomycetidae</taxon>
        <taxon>Eurotiales</taxon>
        <taxon>Aspergillaceae</taxon>
        <taxon>Penicillium</taxon>
    </lineage>
</organism>
<dbReference type="PANTHER" id="PTHR46082:SF11">
    <property type="entry name" value="AAA+ ATPASE DOMAIN-CONTAINING PROTEIN-RELATED"/>
    <property type="match status" value="1"/>
</dbReference>
<dbReference type="InterPro" id="IPR000845">
    <property type="entry name" value="Nucleoside_phosphorylase_d"/>
</dbReference>
<comment type="caution">
    <text evidence="2">The sequence shown here is derived from an EMBL/GenBank/DDBJ whole genome shotgun (WGS) entry which is preliminary data.</text>
</comment>
<evidence type="ECO:0000313" key="2">
    <source>
        <dbReference type="EMBL" id="KAJ5234008.1"/>
    </source>
</evidence>
<dbReference type="InterPro" id="IPR035994">
    <property type="entry name" value="Nucleoside_phosphorylase_sf"/>
</dbReference>
<dbReference type="InterPro" id="IPR053137">
    <property type="entry name" value="NLR-like"/>
</dbReference>
<dbReference type="AlphaFoldDB" id="A0A9W9TPY9"/>
<reference evidence="2" key="2">
    <citation type="journal article" date="2023" name="IMA Fungus">
        <title>Comparative genomic study of the Penicillium genus elucidates a diverse pangenome and 15 lateral gene transfer events.</title>
        <authorList>
            <person name="Petersen C."/>
            <person name="Sorensen T."/>
            <person name="Nielsen M.R."/>
            <person name="Sondergaard T.E."/>
            <person name="Sorensen J.L."/>
            <person name="Fitzpatrick D.A."/>
            <person name="Frisvad J.C."/>
            <person name="Nielsen K.L."/>
        </authorList>
    </citation>
    <scope>NUCLEOTIDE SEQUENCE</scope>
    <source>
        <strain evidence="2">IBT 23319</strain>
    </source>
</reference>
<dbReference type="GO" id="GO:0009116">
    <property type="term" value="P:nucleoside metabolic process"/>
    <property type="evidence" value="ECO:0007669"/>
    <property type="project" value="InterPro"/>
</dbReference>
<proteinExistence type="predicted"/>
<dbReference type="OrthoDB" id="1577640at2759"/>
<dbReference type="Proteomes" id="UP001147733">
    <property type="component" value="Unassembled WGS sequence"/>
</dbReference>
<dbReference type="GeneID" id="81383861"/>
<dbReference type="SUPFAM" id="SSF53167">
    <property type="entry name" value="Purine and uridine phosphorylases"/>
    <property type="match status" value="1"/>
</dbReference>
<dbReference type="EMBL" id="JAPQKT010000004">
    <property type="protein sequence ID" value="KAJ5234008.1"/>
    <property type="molecule type" value="Genomic_DNA"/>
</dbReference>